<evidence type="ECO:0000313" key="2">
    <source>
        <dbReference type="Proteomes" id="UP000643279"/>
    </source>
</evidence>
<proteinExistence type="predicted"/>
<reference evidence="2" key="1">
    <citation type="journal article" date="2019" name="Int. J. Syst. Evol. Microbiol.">
        <title>The Global Catalogue of Microorganisms (GCM) 10K type strain sequencing project: providing services to taxonomists for standard genome sequencing and annotation.</title>
        <authorList>
            <consortium name="The Broad Institute Genomics Platform"/>
            <consortium name="The Broad Institute Genome Sequencing Center for Infectious Disease"/>
            <person name="Wu L."/>
            <person name="Ma J."/>
        </authorList>
    </citation>
    <scope>NUCLEOTIDE SEQUENCE [LARGE SCALE GENOMIC DNA]</scope>
    <source>
        <strain evidence="2">CGMCC 1.12778</strain>
    </source>
</reference>
<organism evidence="1 2">
    <name type="scientific">Arthrobacter liuii</name>
    <dbReference type="NCBI Taxonomy" id="1476996"/>
    <lineage>
        <taxon>Bacteria</taxon>
        <taxon>Bacillati</taxon>
        <taxon>Actinomycetota</taxon>
        <taxon>Actinomycetes</taxon>
        <taxon>Micrococcales</taxon>
        <taxon>Micrococcaceae</taxon>
        <taxon>Arthrobacter</taxon>
    </lineage>
</organism>
<name>A0ABQ2AS44_9MICC</name>
<dbReference type="Proteomes" id="UP000643279">
    <property type="component" value="Unassembled WGS sequence"/>
</dbReference>
<sequence length="87" mass="8968">MPAEELAEALADGDAMLELGEEAIGAEDAEEPEVLPEPPQAVRLSRAAAATPATVKVVRLRVCISILLGSCGCRSGLCVRGVPSALR</sequence>
<comment type="caution">
    <text evidence="1">The sequence shown here is derived from an EMBL/GenBank/DDBJ whole genome shotgun (WGS) entry which is preliminary data.</text>
</comment>
<dbReference type="EMBL" id="BMFW01000005">
    <property type="protein sequence ID" value="GGH94337.1"/>
    <property type="molecule type" value="Genomic_DNA"/>
</dbReference>
<gene>
    <name evidence="1" type="ORF">GCM10007170_17310</name>
</gene>
<keyword evidence="2" id="KW-1185">Reference proteome</keyword>
<accession>A0ABQ2AS44</accession>
<protein>
    <submittedName>
        <fullName evidence="1">Uncharacterized protein</fullName>
    </submittedName>
</protein>
<evidence type="ECO:0000313" key="1">
    <source>
        <dbReference type="EMBL" id="GGH94337.1"/>
    </source>
</evidence>